<feature type="region of interest" description="Disordered" evidence="2">
    <location>
        <begin position="248"/>
        <end position="328"/>
    </location>
</feature>
<dbReference type="InterPro" id="IPR051159">
    <property type="entry name" value="Hexapeptide_acetyltransf"/>
</dbReference>
<evidence type="ECO:0000256" key="1">
    <source>
        <dbReference type="ARBA" id="ARBA00023242"/>
    </source>
</evidence>
<evidence type="ECO:0000313" key="4">
    <source>
        <dbReference type="EMBL" id="KAF2672777.1"/>
    </source>
</evidence>
<evidence type="ECO:0000313" key="5">
    <source>
        <dbReference type="Proteomes" id="UP000799302"/>
    </source>
</evidence>
<dbReference type="InterPro" id="IPR011004">
    <property type="entry name" value="Trimer_LpxA-like_sf"/>
</dbReference>
<feature type="compositionally biased region" description="Polar residues" evidence="2">
    <location>
        <begin position="298"/>
        <end position="309"/>
    </location>
</feature>
<feature type="compositionally biased region" description="Basic and acidic residues" evidence="2">
    <location>
        <begin position="248"/>
        <end position="258"/>
    </location>
</feature>
<feature type="compositionally biased region" description="Polar residues" evidence="2">
    <location>
        <begin position="142"/>
        <end position="162"/>
    </location>
</feature>
<feature type="compositionally biased region" description="Polar residues" evidence="2">
    <location>
        <begin position="88"/>
        <end position="100"/>
    </location>
</feature>
<dbReference type="PROSITE" id="PS00463">
    <property type="entry name" value="ZN2_CY6_FUNGAL_1"/>
    <property type="match status" value="1"/>
</dbReference>
<feature type="region of interest" description="Disordered" evidence="2">
    <location>
        <begin position="355"/>
        <end position="382"/>
    </location>
</feature>
<dbReference type="PROSITE" id="PS50048">
    <property type="entry name" value="ZN2_CY6_FUNGAL_2"/>
    <property type="match status" value="1"/>
</dbReference>
<dbReference type="InterPro" id="IPR036864">
    <property type="entry name" value="Zn2-C6_fun-type_DNA-bd_sf"/>
</dbReference>
<dbReference type="GO" id="GO:0000981">
    <property type="term" value="F:DNA-binding transcription factor activity, RNA polymerase II-specific"/>
    <property type="evidence" value="ECO:0007669"/>
    <property type="project" value="InterPro"/>
</dbReference>
<feature type="region of interest" description="Disordered" evidence="2">
    <location>
        <begin position="134"/>
        <end position="167"/>
    </location>
</feature>
<accession>A0A6A6UMW1</accession>
<dbReference type="CDD" id="cd00067">
    <property type="entry name" value="GAL4"/>
    <property type="match status" value="1"/>
</dbReference>
<sequence>MVPLSPESISSGDFQRSSMAGKDEKTNSFTAVNDDSVRSLAVKALDHNDKEWSNSNGDPNAYQPYPATAPKRRFGEMEAGGEEITIRGSATISPGVSGPTTDGAADARSGPPNVAAPREYNLNDQQIANLIQQEDSRPDPLTNGSPQNRMSQSSQEGPSPDQNGAAGDVSVITNAGLQVDMRKRKRAFTNRTKTGCQTCRKRKKKCDEGKPACNNCIRGGFTCLGYMQRKDPAMKNNNLARGITQRIEPAHTPHRDYWTESSSTRTNTPRAPSLDQGGHPMAIQDGRHSGFMDDRPLTSWSSPSYNQSAPRPMGNDRSLPPPPAFSNPREQPIPNMNYAPMAAARKALNHTVSSEPRMDYNPMSNPIDVRPSSVTAEDKQPKFKPTERLMTREREVCRTACGKFNSAMFEGSGDDEIRRRFRLIVIPDPHQGSSPSDRQAAVGKDVWVDAPFSADYGHNLQIGDEVRIESGCKLKDATTIYIGNKTVIGPGVTISTEYAIPDTAWAGWCKKIPVRIGTGCYIGANCTIQAQDKDELVIGNNVYIGAGHTITMDIPAGTVLPARDTRGPMAQPYDSHLSGLMR</sequence>
<organism evidence="4 5">
    <name type="scientific">Microthyrium microscopicum</name>
    <dbReference type="NCBI Taxonomy" id="703497"/>
    <lineage>
        <taxon>Eukaryota</taxon>
        <taxon>Fungi</taxon>
        <taxon>Dikarya</taxon>
        <taxon>Ascomycota</taxon>
        <taxon>Pezizomycotina</taxon>
        <taxon>Dothideomycetes</taxon>
        <taxon>Dothideomycetes incertae sedis</taxon>
        <taxon>Microthyriales</taxon>
        <taxon>Microthyriaceae</taxon>
        <taxon>Microthyrium</taxon>
    </lineage>
</organism>
<keyword evidence="5" id="KW-1185">Reference proteome</keyword>
<feature type="compositionally biased region" description="Polar residues" evidence="2">
    <location>
        <begin position="7"/>
        <end position="18"/>
    </location>
</feature>
<dbReference type="InterPro" id="IPR001138">
    <property type="entry name" value="Zn2Cys6_DnaBD"/>
</dbReference>
<feature type="compositionally biased region" description="Polar residues" evidence="2">
    <location>
        <begin position="259"/>
        <end position="270"/>
    </location>
</feature>
<dbReference type="AlphaFoldDB" id="A0A6A6UMW1"/>
<feature type="region of interest" description="Disordered" evidence="2">
    <location>
        <begin position="1"/>
        <end position="117"/>
    </location>
</feature>
<dbReference type="PANTHER" id="PTHR23416:SF76">
    <property type="entry name" value="ZN(II)2CYS6 TRANSCRIPTION FACTOR (EUROFUNG)"/>
    <property type="match status" value="1"/>
</dbReference>
<feature type="domain" description="Zn(2)-C6 fungal-type" evidence="3">
    <location>
        <begin position="195"/>
        <end position="223"/>
    </location>
</feature>
<evidence type="ECO:0000256" key="2">
    <source>
        <dbReference type="SAM" id="MobiDB-lite"/>
    </source>
</evidence>
<dbReference type="SMART" id="SM00066">
    <property type="entry name" value="GAL4"/>
    <property type="match status" value="1"/>
</dbReference>
<name>A0A6A6UMW1_9PEZI</name>
<dbReference type="GO" id="GO:0008374">
    <property type="term" value="F:O-acyltransferase activity"/>
    <property type="evidence" value="ECO:0007669"/>
    <property type="project" value="TreeGrafter"/>
</dbReference>
<feature type="compositionally biased region" description="Basic and acidic residues" evidence="2">
    <location>
        <begin position="285"/>
        <end position="296"/>
    </location>
</feature>
<dbReference type="SUPFAM" id="SSF51161">
    <property type="entry name" value="Trimeric LpxA-like enzymes"/>
    <property type="match status" value="1"/>
</dbReference>
<dbReference type="Gene3D" id="2.160.10.10">
    <property type="entry name" value="Hexapeptide repeat proteins"/>
    <property type="match status" value="1"/>
</dbReference>
<protein>
    <recommendedName>
        <fullName evidence="3">Zn(2)-C6 fungal-type domain-containing protein</fullName>
    </recommendedName>
</protein>
<gene>
    <name evidence="4" type="ORF">BT63DRAFT_136362</name>
</gene>
<dbReference type="Pfam" id="PF00172">
    <property type="entry name" value="Zn_clus"/>
    <property type="match status" value="1"/>
</dbReference>
<dbReference type="EMBL" id="MU004231">
    <property type="protein sequence ID" value="KAF2672777.1"/>
    <property type="molecule type" value="Genomic_DNA"/>
</dbReference>
<dbReference type="Gene3D" id="4.10.240.10">
    <property type="entry name" value="Zn(2)-C6 fungal-type DNA-binding domain"/>
    <property type="match status" value="1"/>
</dbReference>
<keyword evidence="1" id="KW-0539">Nucleus</keyword>
<reference evidence="4" key="1">
    <citation type="journal article" date="2020" name="Stud. Mycol.">
        <title>101 Dothideomycetes genomes: a test case for predicting lifestyles and emergence of pathogens.</title>
        <authorList>
            <person name="Haridas S."/>
            <person name="Albert R."/>
            <person name="Binder M."/>
            <person name="Bloem J."/>
            <person name="Labutti K."/>
            <person name="Salamov A."/>
            <person name="Andreopoulos B."/>
            <person name="Baker S."/>
            <person name="Barry K."/>
            <person name="Bills G."/>
            <person name="Bluhm B."/>
            <person name="Cannon C."/>
            <person name="Castanera R."/>
            <person name="Culley D."/>
            <person name="Daum C."/>
            <person name="Ezra D."/>
            <person name="Gonzalez J."/>
            <person name="Henrissat B."/>
            <person name="Kuo A."/>
            <person name="Liang C."/>
            <person name="Lipzen A."/>
            <person name="Lutzoni F."/>
            <person name="Magnuson J."/>
            <person name="Mondo S."/>
            <person name="Nolan M."/>
            <person name="Ohm R."/>
            <person name="Pangilinan J."/>
            <person name="Park H.-J."/>
            <person name="Ramirez L."/>
            <person name="Alfaro M."/>
            <person name="Sun H."/>
            <person name="Tritt A."/>
            <person name="Yoshinaga Y."/>
            <person name="Zwiers L.-H."/>
            <person name="Turgeon B."/>
            <person name="Goodwin S."/>
            <person name="Spatafora J."/>
            <person name="Crous P."/>
            <person name="Grigoriev I."/>
        </authorList>
    </citation>
    <scope>NUCLEOTIDE SEQUENCE</scope>
    <source>
        <strain evidence="4">CBS 115976</strain>
    </source>
</reference>
<dbReference type="PANTHER" id="PTHR23416">
    <property type="entry name" value="SIALIC ACID SYNTHASE-RELATED"/>
    <property type="match status" value="1"/>
</dbReference>
<evidence type="ECO:0000259" key="3">
    <source>
        <dbReference type="PROSITE" id="PS50048"/>
    </source>
</evidence>
<dbReference type="OrthoDB" id="25818at2759"/>
<proteinExistence type="predicted"/>
<dbReference type="GO" id="GO:0008270">
    <property type="term" value="F:zinc ion binding"/>
    <property type="evidence" value="ECO:0007669"/>
    <property type="project" value="InterPro"/>
</dbReference>
<dbReference type="Proteomes" id="UP000799302">
    <property type="component" value="Unassembled WGS sequence"/>
</dbReference>
<dbReference type="SUPFAM" id="SSF57701">
    <property type="entry name" value="Zn2/Cys6 DNA-binding domain"/>
    <property type="match status" value="1"/>
</dbReference>